<gene>
    <name evidence="3" type="ordered locus">FraEuI1c_5153</name>
</gene>
<dbReference type="Proteomes" id="UP000002484">
    <property type="component" value="Chromosome"/>
</dbReference>
<dbReference type="InParanoid" id="E3J5Q5"/>
<reference evidence="3 4" key="1">
    <citation type="submission" date="2010-10" db="EMBL/GenBank/DDBJ databases">
        <title>Complete sequence of Frankia sp. EuI1c.</title>
        <authorList>
            <consortium name="US DOE Joint Genome Institute"/>
            <person name="Lucas S."/>
            <person name="Copeland A."/>
            <person name="Lapidus A."/>
            <person name="Cheng J.-F."/>
            <person name="Bruce D."/>
            <person name="Goodwin L."/>
            <person name="Pitluck S."/>
            <person name="Chertkov O."/>
            <person name="Detter J.C."/>
            <person name="Han C."/>
            <person name="Tapia R."/>
            <person name="Land M."/>
            <person name="Hauser L."/>
            <person name="Jeffries C."/>
            <person name="Kyrpides N."/>
            <person name="Ivanova N."/>
            <person name="Mikhailova N."/>
            <person name="Beauchemin N."/>
            <person name="Sen A."/>
            <person name="Sur S.A."/>
            <person name="Gtari M."/>
            <person name="Wall L."/>
            <person name="Tisa L."/>
            <person name="Woyke T."/>
        </authorList>
    </citation>
    <scope>NUCLEOTIDE SEQUENCE [LARGE SCALE GENOMIC DNA]</scope>
    <source>
        <strain evidence="4">DSM 45817 / CECT 9037 / EuI1c</strain>
    </source>
</reference>
<evidence type="ECO:0000259" key="2">
    <source>
        <dbReference type="Pfam" id="PF11716"/>
    </source>
</evidence>
<evidence type="ECO:0008006" key="5">
    <source>
        <dbReference type="Google" id="ProtNLM"/>
    </source>
</evidence>
<dbReference type="Pfam" id="PF07398">
    <property type="entry name" value="MDMPI_C"/>
    <property type="match status" value="1"/>
</dbReference>
<evidence type="ECO:0000313" key="4">
    <source>
        <dbReference type="Proteomes" id="UP000002484"/>
    </source>
</evidence>
<feature type="domain" description="Mycothiol-dependent maleylpyruvate isomerase metal-binding" evidence="2">
    <location>
        <begin position="16"/>
        <end position="126"/>
    </location>
</feature>
<name>E3J5Q5_PSEI1</name>
<dbReference type="KEGG" id="fri:FraEuI1c_5153"/>
<dbReference type="RefSeq" id="WP_013426260.1">
    <property type="nucleotide sequence ID" value="NC_014666.1"/>
</dbReference>
<dbReference type="GO" id="GO:0005886">
    <property type="term" value="C:plasma membrane"/>
    <property type="evidence" value="ECO:0007669"/>
    <property type="project" value="TreeGrafter"/>
</dbReference>
<dbReference type="AlphaFoldDB" id="E3J5Q5"/>
<dbReference type="NCBIfam" id="TIGR03083">
    <property type="entry name" value="maleylpyruvate isomerase family mycothiol-dependent enzyme"/>
    <property type="match status" value="1"/>
</dbReference>
<evidence type="ECO:0000259" key="1">
    <source>
        <dbReference type="Pfam" id="PF07398"/>
    </source>
</evidence>
<dbReference type="PANTHER" id="PTHR40758:SF1">
    <property type="entry name" value="CONSERVED PROTEIN"/>
    <property type="match status" value="1"/>
</dbReference>
<sequence length="257" mass="26644">MDYPAMFQTQAEALIDAAAGNLDAPVPSCPGWDNRRLVSHVARLLASTAAHLPRGVVDPPAFTERPPAQDEALVAHYRASLAATLAAFQAVDPAAPAWNFTNAPQVAGFWPRRLTHELQIHAWDAANAVGPAPELDPALAADGIDEVLRVLLPAARAAGLTSHAEGTAHVHLTDPLFTGTPSVTDEAAAPPAPSGEWMVALAGDSVEVSEGHEKGDAGLRGPAGPALLAIWGRTGFDGPGLTAFGDQDLLTALRPGR</sequence>
<dbReference type="SUPFAM" id="SSF109854">
    <property type="entry name" value="DinB/YfiT-like putative metalloenzymes"/>
    <property type="match status" value="1"/>
</dbReference>
<organism evidence="3 4">
    <name type="scientific">Pseudofrankia inefficax (strain DSM 45817 / CECT 9037 / DDB 130130 / EuI1c)</name>
    <name type="common">Frankia inefficax</name>
    <dbReference type="NCBI Taxonomy" id="298654"/>
    <lineage>
        <taxon>Bacteria</taxon>
        <taxon>Bacillati</taxon>
        <taxon>Actinomycetota</taxon>
        <taxon>Actinomycetes</taxon>
        <taxon>Frankiales</taxon>
        <taxon>Frankiaceae</taxon>
        <taxon>Pseudofrankia</taxon>
    </lineage>
</organism>
<dbReference type="Pfam" id="PF11716">
    <property type="entry name" value="MDMPI_N"/>
    <property type="match status" value="1"/>
</dbReference>
<dbReference type="EMBL" id="CP002299">
    <property type="protein sequence ID" value="ADP83142.1"/>
    <property type="molecule type" value="Genomic_DNA"/>
</dbReference>
<dbReference type="GO" id="GO:0046872">
    <property type="term" value="F:metal ion binding"/>
    <property type="evidence" value="ECO:0007669"/>
    <property type="project" value="InterPro"/>
</dbReference>
<dbReference type="STRING" id="298654.FraEuI1c_5153"/>
<dbReference type="InterPro" id="IPR024344">
    <property type="entry name" value="MDMPI_metal-binding"/>
</dbReference>
<accession>E3J5Q5</accession>
<keyword evidence="4" id="KW-1185">Reference proteome</keyword>
<dbReference type="InterPro" id="IPR017517">
    <property type="entry name" value="Maleyloyr_isom"/>
</dbReference>
<dbReference type="eggNOG" id="COG3550">
    <property type="taxonomic scope" value="Bacteria"/>
</dbReference>
<proteinExistence type="predicted"/>
<dbReference type="HOGENOM" id="CLU_070584_1_0_11"/>
<dbReference type="InterPro" id="IPR010872">
    <property type="entry name" value="MDMPI_C-term_domain"/>
</dbReference>
<dbReference type="OrthoDB" id="3671213at2"/>
<dbReference type="InterPro" id="IPR034660">
    <property type="entry name" value="DinB/YfiT-like"/>
</dbReference>
<evidence type="ECO:0000313" key="3">
    <source>
        <dbReference type="EMBL" id="ADP83142.1"/>
    </source>
</evidence>
<feature type="domain" description="MDMPI C-terminal" evidence="1">
    <location>
        <begin position="139"/>
        <end position="250"/>
    </location>
</feature>
<protein>
    <recommendedName>
        <fullName evidence="5">Mycothiol-dependent maleylpyruvate isomerase metal-binding domain-containing protein</fullName>
    </recommendedName>
</protein>
<dbReference type="PANTHER" id="PTHR40758">
    <property type="entry name" value="CONSERVED PROTEIN"/>
    <property type="match status" value="1"/>
</dbReference>